<feature type="signal peptide" evidence="3">
    <location>
        <begin position="1"/>
        <end position="22"/>
    </location>
</feature>
<evidence type="ECO:0000313" key="5">
    <source>
        <dbReference type="Proteomes" id="UP000609531"/>
    </source>
</evidence>
<proteinExistence type="predicted"/>
<dbReference type="AlphaFoldDB" id="A0A934IL49"/>
<accession>A0A934IL49</accession>
<evidence type="ECO:0000313" key="4">
    <source>
        <dbReference type="EMBL" id="MBJ3774351.1"/>
    </source>
</evidence>
<organism evidence="4 5">
    <name type="scientific">Acuticoccus mangrovi</name>
    <dbReference type="NCBI Taxonomy" id="2796142"/>
    <lineage>
        <taxon>Bacteria</taxon>
        <taxon>Pseudomonadati</taxon>
        <taxon>Pseudomonadota</taxon>
        <taxon>Alphaproteobacteria</taxon>
        <taxon>Hyphomicrobiales</taxon>
        <taxon>Amorphaceae</taxon>
        <taxon>Acuticoccus</taxon>
    </lineage>
</organism>
<gene>
    <name evidence="4" type="ORF">JCR33_01545</name>
</gene>
<dbReference type="EMBL" id="JAEKJA010000001">
    <property type="protein sequence ID" value="MBJ3774351.1"/>
    <property type="molecule type" value="Genomic_DNA"/>
</dbReference>
<dbReference type="InterPro" id="IPR012640">
    <property type="entry name" value="Membr_lipoprot_lipid_attach_CS"/>
</dbReference>
<feature type="chain" id="PRO_5037756790" description="Type IV secretion system putative lipoprotein virB7" evidence="3">
    <location>
        <begin position="23"/>
        <end position="86"/>
    </location>
</feature>
<reference evidence="4" key="1">
    <citation type="submission" date="2020-12" db="EMBL/GenBank/DDBJ databases">
        <title>Bacterial taxonomy.</title>
        <authorList>
            <person name="Pan X."/>
        </authorList>
    </citation>
    <scope>NUCLEOTIDE SEQUENCE</scope>
    <source>
        <strain evidence="4">B2012</strain>
    </source>
</reference>
<keyword evidence="2 3" id="KW-0732">Signal</keyword>
<evidence type="ECO:0000256" key="1">
    <source>
        <dbReference type="ARBA" id="ARBA00017922"/>
    </source>
</evidence>
<dbReference type="PROSITE" id="PS51257">
    <property type="entry name" value="PROKAR_LIPOPROTEIN"/>
    <property type="match status" value="1"/>
</dbReference>
<dbReference type="RefSeq" id="WP_198880238.1">
    <property type="nucleotide sequence ID" value="NZ_JAEKJA010000001.1"/>
</dbReference>
<evidence type="ECO:0000256" key="3">
    <source>
        <dbReference type="SAM" id="SignalP"/>
    </source>
</evidence>
<sequence length="86" mass="7963">MKKIILALSLVTALAACNSTNQQDRALVGGALGAATGATIAAVAGADAGGALAGAAVGAVGGAVLGAATTPSSRCVNQYGEPVPCP</sequence>
<dbReference type="Proteomes" id="UP000609531">
    <property type="component" value="Unassembled WGS sequence"/>
</dbReference>
<dbReference type="Pfam" id="PF08139">
    <property type="entry name" value="LPAM_1"/>
    <property type="match status" value="1"/>
</dbReference>
<comment type="caution">
    <text evidence="4">The sequence shown here is derived from an EMBL/GenBank/DDBJ whole genome shotgun (WGS) entry which is preliminary data.</text>
</comment>
<protein>
    <recommendedName>
        <fullName evidence="1">Type IV secretion system putative lipoprotein virB7</fullName>
    </recommendedName>
</protein>
<evidence type="ECO:0000256" key="2">
    <source>
        <dbReference type="ARBA" id="ARBA00022729"/>
    </source>
</evidence>
<keyword evidence="5" id="KW-1185">Reference proteome</keyword>
<keyword evidence="4" id="KW-0449">Lipoprotein</keyword>
<name>A0A934IL49_9HYPH</name>